<dbReference type="EMBL" id="QGMZ01000014">
    <property type="protein sequence ID" value="PWR75053.1"/>
    <property type="molecule type" value="Genomic_DNA"/>
</dbReference>
<dbReference type="InterPro" id="IPR038475">
    <property type="entry name" value="RecG_C_sf"/>
</dbReference>
<evidence type="ECO:0000259" key="1">
    <source>
        <dbReference type="Pfam" id="PF04326"/>
    </source>
</evidence>
<dbReference type="Gene3D" id="3.30.950.30">
    <property type="entry name" value="Schlafen, AAA domain"/>
    <property type="match status" value="1"/>
</dbReference>
<dbReference type="Pfam" id="PF04326">
    <property type="entry name" value="SLFN_AlbA_2"/>
    <property type="match status" value="1"/>
</dbReference>
<feature type="domain" description="Schlafen AlbA-2" evidence="1">
    <location>
        <begin position="16"/>
        <end position="141"/>
    </location>
</feature>
<protein>
    <submittedName>
        <fullName evidence="2">Transcriptional regulator</fullName>
    </submittedName>
</protein>
<accession>A0A2V2NI86</accession>
<keyword evidence="3" id="KW-1185">Reference proteome</keyword>
<comment type="caution">
    <text evidence="2">The sequence shown here is derived from an EMBL/GenBank/DDBJ whole genome shotgun (WGS) entry which is preliminary data.</text>
</comment>
<dbReference type="Pfam" id="PF13749">
    <property type="entry name" value="HATPase_c_4"/>
    <property type="match status" value="1"/>
</dbReference>
<name>A0A2V2NI86_9EURY</name>
<dbReference type="PANTHER" id="PTHR30595:SF6">
    <property type="entry name" value="SCHLAFEN ALBA-2 DOMAIN-CONTAINING PROTEIN"/>
    <property type="match status" value="1"/>
</dbReference>
<sequence>MFDSQEELQRKIFLGEDNSLELKEVRFRGEKVAGPSRSDLADEIAAIANTSGAVLVLGVDDKSREIIGIPIDKLNLVEDYVREITTDVIKPAVTVRVYRMELPDSTGIKRAVIKVDIPRSLFVHKSPGGYFYRHGSSKREMAPDLLARLFQQRSQARVIRFEEQSVPGTESRTLKPDLLERFIQGIEGDQETTLLKRNLLTKDEDGIIRASVAGLLMCSDHPEEYLPGAFIEAVSYRGVDQDSNYQVDSKRIFGPLDHQIQDAIIFFKRNNYISAKKVPERIDYPRFSDIAVFEAIVNAIAHRDYSISGSKIRFFIFSDRLEIYSPGALPNTLTIEGLAFRQVTRNELITKLLSECTIDEPGVPGRKHFMEKRGEGVPLIIKESKKLSKIEPKYALIDNSELLLTIYAASEPEISIDDE</sequence>
<dbReference type="GeneID" id="97611058"/>
<dbReference type="RefSeq" id="WP_109940484.1">
    <property type="nucleotide sequence ID" value="NZ_CP176366.1"/>
</dbReference>
<gene>
    <name evidence="2" type="ORF">DLD82_07500</name>
</gene>
<evidence type="ECO:0000313" key="2">
    <source>
        <dbReference type="EMBL" id="PWR75053.1"/>
    </source>
</evidence>
<dbReference type="PANTHER" id="PTHR30595">
    <property type="entry name" value="GLPR-RELATED TRANSCRIPTIONAL REPRESSOR"/>
    <property type="match status" value="1"/>
</dbReference>
<dbReference type="Proteomes" id="UP000245934">
    <property type="component" value="Unassembled WGS sequence"/>
</dbReference>
<dbReference type="InterPro" id="IPR007421">
    <property type="entry name" value="Schlafen_AlbA_2_dom"/>
</dbReference>
<organism evidence="2 3">
    <name type="scientific">Methanospirillum stamsii</name>
    <dbReference type="NCBI Taxonomy" id="1277351"/>
    <lineage>
        <taxon>Archaea</taxon>
        <taxon>Methanobacteriati</taxon>
        <taxon>Methanobacteriota</taxon>
        <taxon>Stenosarchaea group</taxon>
        <taxon>Methanomicrobia</taxon>
        <taxon>Methanomicrobiales</taxon>
        <taxon>Methanospirillaceae</taxon>
        <taxon>Methanospirillum</taxon>
    </lineage>
</organism>
<dbReference type="InterPro" id="IPR038461">
    <property type="entry name" value="Schlafen_AlbA_2_dom_sf"/>
</dbReference>
<evidence type="ECO:0000313" key="3">
    <source>
        <dbReference type="Proteomes" id="UP000245934"/>
    </source>
</evidence>
<dbReference type="Gene3D" id="3.30.565.60">
    <property type="match status" value="1"/>
</dbReference>
<proteinExistence type="predicted"/>
<reference evidence="2 3" key="1">
    <citation type="submission" date="2018-05" db="EMBL/GenBank/DDBJ databases">
        <title>Draft genome of Methanospirillum stamsii Pt1.</title>
        <authorList>
            <person name="Dueholm M.S."/>
            <person name="Nielsen P.H."/>
            <person name="Bakmann L.F."/>
            <person name="Otzen D.E."/>
        </authorList>
    </citation>
    <scope>NUCLEOTIDE SEQUENCE [LARGE SCALE GENOMIC DNA]</scope>
    <source>
        <strain evidence="2 3">Pt1</strain>
    </source>
</reference>
<dbReference type="AlphaFoldDB" id="A0A2V2NI86"/>